<dbReference type="RefSeq" id="WP_162644917.1">
    <property type="nucleotide sequence ID" value="NZ_CP048286.1"/>
</dbReference>
<keyword evidence="3" id="KW-0238">DNA-binding</keyword>
<evidence type="ECO:0000259" key="6">
    <source>
        <dbReference type="PROSITE" id="PS01124"/>
    </source>
</evidence>
<dbReference type="GO" id="GO:0043565">
    <property type="term" value="F:sequence-specific DNA binding"/>
    <property type="evidence" value="ECO:0007669"/>
    <property type="project" value="InterPro"/>
</dbReference>
<dbReference type="Pfam" id="PF02311">
    <property type="entry name" value="AraC_binding"/>
    <property type="match status" value="1"/>
</dbReference>
<evidence type="ECO:0000256" key="1">
    <source>
        <dbReference type="ARBA" id="ARBA00022490"/>
    </source>
</evidence>
<accession>A0A6C0P8Q8</accession>
<dbReference type="GO" id="GO:0003700">
    <property type="term" value="F:DNA-binding transcription factor activity"/>
    <property type="evidence" value="ECO:0007669"/>
    <property type="project" value="InterPro"/>
</dbReference>
<dbReference type="InterPro" id="IPR037923">
    <property type="entry name" value="HTH-like"/>
</dbReference>
<dbReference type="InterPro" id="IPR003313">
    <property type="entry name" value="AraC-bd"/>
</dbReference>
<dbReference type="Gene3D" id="2.60.120.280">
    <property type="entry name" value="Regulatory protein AraC"/>
    <property type="match status" value="1"/>
</dbReference>
<dbReference type="PANTHER" id="PTHR46796">
    <property type="entry name" value="HTH-TYPE TRANSCRIPTIONAL ACTIVATOR RHAS-RELATED"/>
    <property type="match status" value="1"/>
</dbReference>
<evidence type="ECO:0000256" key="4">
    <source>
        <dbReference type="ARBA" id="ARBA00023159"/>
    </source>
</evidence>
<feature type="domain" description="HTH araC/xylS-type" evidence="6">
    <location>
        <begin position="169"/>
        <end position="267"/>
    </location>
</feature>
<dbReference type="InterPro" id="IPR050204">
    <property type="entry name" value="AraC_XylS_family_regulators"/>
</dbReference>
<keyword evidence="8" id="KW-1185">Reference proteome</keyword>
<sequence length="276" mass="31211">MAFMNIPYELNDEIAIPAFRFKSIWKVQANDSYQVTSPQGFNWPGIFVTYEGKGIINYADTSAALDAGTYIIVPPNLPCAYQCVGGDWKFYFIYFDPLDMALGLEMTVGIPVTTAKMPEATLICERLIDSLIVHPTGYGITVQLYAQELLLLLARERAAALQSRHPELDDILYHMHRQIGQPIPIDDFVRRSGLSRTVFYARFRSRTGMSPSRYMQELKLSSAKAALETTSSSIKEIAASLQFYDEFHFSKLFKQRYGAAPRDHRQRLAQQPDAGS</sequence>
<keyword evidence="2" id="KW-0805">Transcription regulation</keyword>
<evidence type="ECO:0000256" key="2">
    <source>
        <dbReference type="ARBA" id="ARBA00023015"/>
    </source>
</evidence>
<evidence type="ECO:0000313" key="7">
    <source>
        <dbReference type="EMBL" id="QHW34765.1"/>
    </source>
</evidence>
<dbReference type="KEGG" id="prz:GZH47_30860"/>
<dbReference type="InterPro" id="IPR018062">
    <property type="entry name" value="HTH_AraC-typ_CS"/>
</dbReference>
<dbReference type="Gene3D" id="1.10.10.60">
    <property type="entry name" value="Homeodomain-like"/>
    <property type="match status" value="1"/>
</dbReference>
<keyword evidence="1" id="KW-0963">Cytoplasm</keyword>
<proteinExistence type="predicted"/>
<evidence type="ECO:0000256" key="5">
    <source>
        <dbReference type="ARBA" id="ARBA00023163"/>
    </source>
</evidence>
<dbReference type="Proteomes" id="UP000479114">
    <property type="component" value="Chromosome"/>
</dbReference>
<organism evidence="7 8">
    <name type="scientific">Paenibacillus rhizovicinus</name>
    <dbReference type="NCBI Taxonomy" id="2704463"/>
    <lineage>
        <taxon>Bacteria</taxon>
        <taxon>Bacillati</taxon>
        <taxon>Bacillota</taxon>
        <taxon>Bacilli</taxon>
        <taxon>Bacillales</taxon>
        <taxon>Paenibacillaceae</taxon>
        <taxon>Paenibacillus</taxon>
    </lineage>
</organism>
<name>A0A6C0P8Q8_9BACL</name>
<dbReference type="SMART" id="SM00342">
    <property type="entry name" value="HTH_ARAC"/>
    <property type="match status" value="1"/>
</dbReference>
<dbReference type="Pfam" id="PF12833">
    <property type="entry name" value="HTH_18"/>
    <property type="match status" value="1"/>
</dbReference>
<dbReference type="PANTHER" id="PTHR46796:SF13">
    <property type="entry name" value="HTH-TYPE TRANSCRIPTIONAL ACTIVATOR RHAS"/>
    <property type="match status" value="1"/>
</dbReference>
<dbReference type="InterPro" id="IPR018060">
    <property type="entry name" value="HTH_AraC"/>
</dbReference>
<dbReference type="PROSITE" id="PS00041">
    <property type="entry name" value="HTH_ARAC_FAMILY_1"/>
    <property type="match status" value="1"/>
</dbReference>
<keyword evidence="5" id="KW-0804">Transcription</keyword>
<dbReference type="SUPFAM" id="SSF46689">
    <property type="entry name" value="Homeodomain-like"/>
    <property type="match status" value="2"/>
</dbReference>
<evidence type="ECO:0000313" key="8">
    <source>
        <dbReference type="Proteomes" id="UP000479114"/>
    </source>
</evidence>
<evidence type="ECO:0000256" key="3">
    <source>
        <dbReference type="ARBA" id="ARBA00023125"/>
    </source>
</evidence>
<gene>
    <name evidence="7" type="ORF">GZH47_30860</name>
</gene>
<protein>
    <submittedName>
        <fullName evidence="7">Helix-turn-helix transcriptional regulator</fullName>
    </submittedName>
</protein>
<dbReference type="AlphaFoldDB" id="A0A6C0P8Q8"/>
<dbReference type="EMBL" id="CP048286">
    <property type="protein sequence ID" value="QHW34765.1"/>
    <property type="molecule type" value="Genomic_DNA"/>
</dbReference>
<dbReference type="PROSITE" id="PS01124">
    <property type="entry name" value="HTH_ARAC_FAMILY_2"/>
    <property type="match status" value="1"/>
</dbReference>
<keyword evidence="4" id="KW-0010">Activator</keyword>
<reference evidence="7 8" key="1">
    <citation type="submission" date="2020-02" db="EMBL/GenBank/DDBJ databases">
        <title>Paenibacillus sp. nov., isolated from rhizosphere soil of tomato.</title>
        <authorList>
            <person name="Weon H.-Y."/>
            <person name="Lee S.A."/>
        </authorList>
    </citation>
    <scope>NUCLEOTIDE SEQUENCE [LARGE SCALE GENOMIC DNA]</scope>
    <source>
        <strain evidence="7 8">14171R-81</strain>
    </source>
</reference>
<dbReference type="SUPFAM" id="SSF51215">
    <property type="entry name" value="Regulatory protein AraC"/>
    <property type="match status" value="1"/>
</dbReference>
<dbReference type="InterPro" id="IPR009057">
    <property type="entry name" value="Homeodomain-like_sf"/>
</dbReference>